<dbReference type="PANTHER" id="PTHR25462">
    <property type="entry name" value="BONUS, ISOFORM C-RELATED"/>
    <property type="match status" value="1"/>
</dbReference>
<dbReference type="InterPro" id="IPR000315">
    <property type="entry name" value="Znf_B-box"/>
</dbReference>
<accession>A0A9D4G465</accession>
<gene>
    <name evidence="8" type="ORF">DPMN_138577</name>
</gene>
<dbReference type="SMART" id="SM00184">
    <property type="entry name" value="RING"/>
    <property type="match status" value="1"/>
</dbReference>
<evidence type="ECO:0000313" key="9">
    <source>
        <dbReference type="Proteomes" id="UP000828390"/>
    </source>
</evidence>
<dbReference type="PROSITE" id="PS50089">
    <property type="entry name" value="ZF_RING_2"/>
    <property type="match status" value="1"/>
</dbReference>
<keyword evidence="2 4" id="KW-0863">Zinc-finger</keyword>
<evidence type="ECO:0000256" key="5">
    <source>
        <dbReference type="SAM" id="MobiDB-lite"/>
    </source>
</evidence>
<dbReference type="InterPro" id="IPR017907">
    <property type="entry name" value="Znf_RING_CS"/>
</dbReference>
<evidence type="ECO:0000259" key="6">
    <source>
        <dbReference type="PROSITE" id="PS50089"/>
    </source>
</evidence>
<feature type="compositionally biased region" description="Polar residues" evidence="5">
    <location>
        <begin position="62"/>
        <end position="75"/>
    </location>
</feature>
<dbReference type="CDD" id="cd19757">
    <property type="entry name" value="Bbox1"/>
    <property type="match status" value="1"/>
</dbReference>
<dbReference type="Gene3D" id="2.40.10.500">
    <property type="match status" value="1"/>
</dbReference>
<dbReference type="PROSITE" id="PS50119">
    <property type="entry name" value="ZF_BBOX"/>
    <property type="match status" value="1"/>
</dbReference>
<dbReference type="InterPro" id="IPR047153">
    <property type="entry name" value="TRIM45/56/19-like"/>
</dbReference>
<proteinExistence type="predicted"/>
<feature type="domain" description="B box-type" evidence="7">
    <location>
        <begin position="201"/>
        <end position="251"/>
    </location>
</feature>
<dbReference type="SUPFAM" id="SSF57850">
    <property type="entry name" value="RING/U-box"/>
    <property type="match status" value="1"/>
</dbReference>
<dbReference type="SUPFAM" id="SSF101898">
    <property type="entry name" value="NHL repeat"/>
    <property type="match status" value="1"/>
</dbReference>
<feature type="compositionally biased region" description="Basic and acidic residues" evidence="5">
    <location>
        <begin position="108"/>
        <end position="117"/>
    </location>
</feature>
<dbReference type="InterPro" id="IPR001841">
    <property type="entry name" value="Znf_RING"/>
</dbReference>
<evidence type="ECO:0000256" key="4">
    <source>
        <dbReference type="PROSITE-ProRule" id="PRU00024"/>
    </source>
</evidence>
<dbReference type="Gene3D" id="3.30.40.10">
    <property type="entry name" value="Zinc/RING finger domain, C3HC4 (zinc finger)"/>
    <property type="match status" value="1"/>
</dbReference>
<evidence type="ECO:0000259" key="7">
    <source>
        <dbReference type="PROSITE" id="PS50119"/>
    </source>
</evidence>
<dbReference type="PANTHER" id="PTHR25462:SF296">
    <property type="entry name" value="MEIOTIC P26, ISOFORM F"/>
    <property type="match status" value="1"/>
</dbReference>
<feature type="compositionally biased region" description="Polar residues" evidence="5">
    <location>
        <begin position="98"/>
        <end position="107"/>
    </location>
</feature>
<dbReference type="Proteomes" id="UP000828390">
    <property type="component" value="Unassembled WGS sequence"/>
</dbReference>
<feature type="compositionally biased region" description="Basic and acidic residues" evidence="5">
    <location>
        <begin position="76"/>
        <end position="92"/>
    </location>
</feature>
<keyword evidence="3" id="KW-0862">Zinc</keyword>
<dbReference type="InterPro" id="IPR013083">
    <property type="entry name" value="Znf_RING/FYVE/PHD"/>
</dbReference>
<sequence>MQQPAYKFDEDSIKCPMCSKHFVNPRLLPCLHSFCKNCLITHIQNGGQNSDRKLKDPRASPTKVTNTTGDHSPQTSEKEGSTLKAGSSEKGKPGPRSKSPQISASGTQEKHAKEDKPPNLLSKPTETRDSNNRGLQNTKAAGALQPTGTKYTTGDKGFPCPSCKKFMTTPQLPKTSPDKWSDLFPENNMLADLVDLHSLKLGTRVCDPCKRNQTTSQVTSYCKNCHDALCASCALTHKGLRSCRTHKVLSTAQFAEAINSLKVEEEFCSTHEGKLLEKFCQSHAVLCCTQCITDSHRHCEKTVSVADVVQKAHDIGEVTSLQTALDKYRDHVDVVLKDRTGLVKRLDAKKGKLLNEFVKVKSHIVSQLEKMEKDLKTILDATHKQEARKIQQEASKCRDIQSGIVNTRRYLQIADQHGSNSQIIATIEKVKAECEYYEESINILCSRLRVVDYDIALDNSLQQVMKRLNQFGRIDVNTTPTNLPAPPKLAATLGLQSFSTKAKAVKPMYTLSGQNANEIGEFCARFEDDDQDCWLTGALFLADGRILLADRTNRKLKLFTSSFSPVMQLALSSKPWDVTGTSDREVAVSLPAECRIQFVAVEGSSLVPIRTISTDEPCFGVCYADGKILTVTYDGDPPNLKVLSTTGKELTYVCVDDDGFPLFSKPVYVTCTPKAEQIYVSDERLGCVVILKETGELNFAYSAMDLGNAAGLAIDTEGNIYVCGANSNSVHVVSPSGERVKVLVTGDNISYPRAVAYNAREKKLLVTQGDQDYVKVYSLA</sequence>
<dbReference type="InterPro" id="IPR011042">
    <property type="entry name" value="6-blade_b-propeller_TolB-like"/>
</dbReference>
<dbReference type="Gene3D" id="3.30.160.60">
    <property type="entry name" value="Classic Zinc Finger"/>
    <property type="match status" value="1"/>
</dbReference>
<dbReference type="SUPFAM" id="SSF57845">
    <property type="entry name" value="B-box zinc-binding domain"/>
    <property type="match status" value="1"/>
</dbReference>
<keyword evidence="1" id="KW-0479">Metal-binding</keyword>
<protein>
    <submittedName>
        <fullName evidence="8">Uncharacterized protein</fullName>
    </submittedName>
</protein>
<evidence type="ECO:0000313" key="8">
    <source>
        <dbReference type="EMBL" id="KAH3810188.1"/>
    </source>
</evidence>
<dbReference type="GO" id="GO:0008270">
    <property type="term" value="F:zinc ion binding"/>
    <property type="evidence" value="ECO:0007669"/>
    <property type="project" value="UniProtKB-KW"/>
</dbReference>
<keyword evidence="9" id="KW-1185">Reference proteome</keyword>
<feature type="domain" description="RING-type" evidence="6">
    <location>
        <begin position="15"/>
        <end position="39"/>
    </location>
</feature>
<dbReference type="InterPro" id="IPR018957">
    <property type="entry name" value="Znf_C3HC4_RING-type"/>
</dbReference>
<dbReference type="EMBL" id="JAIWYP010000006">
    <property type="protein sequence ID" value="KAH3810188.1"/>
    <property type="molecule type" value="Genomic_DNA"/>
</dbReference>
<comment type="caution">
    <text evidence="8">The sequence shown here is derived from an EMBL/GenBank/DDBJ whole genome shotgun (WGS) entry which is preliminary data.</text>
</comment>
<dbReference type="Pfam" id="PF00097">
    <property type="entry name" value="zf-C3HC4"/>
    <property type="match status" value="1"/>
</dbReference>
<dbReference type="Gene3D" id="2.120.10.30">
    <property type="entry name" value="TolB, C-terminal domain"/>
    <property type="match status" value="1"/>
</dbReference>
<reference evidence="8" key="2">
    <citation type="submission" date="2020-11" db="EMBL/GenBank/DDBJ databases">
        <authorList>
            <person name="McCartney M.A."/>
            <person name="Auch B."/>
            <person name="Kono T."/>
            <person name="Mallez S."/>
            <person name="Becker A."/>
            <person name="Gohl D.M."/>
            <person name="Silverstein K.A.T."/>
            <person name="Koren S."/>
            <person name="Bechman K.B."/>
            <person name="Herman A."/>
            <person name="Abrahante J.E."/>
            <person name="Garbe J."/>
        </authorList>
    </citation>
    <scope>NUCLEOTIDE SEQUENCE</scope>
    <source>
        <strain evidence="8">Duluth1</strain>
        <tissue evidence="8">Whole animal</tissue>
    </source>
</reference>
<organism evidence="8 9">
    <name type="scientific">Dreissena polymorpha</name>
    <name type="common">Zebra mussel</name>
    <name type="synonym">Mytilus polymorpha</name>
    <dbReference type="NCBI Taxonomy" id="45954"/>
    <lineage>
        <taxon>Eukaryota</taxon>
        <taxon>Metazoa</taxon>
        <taxon>Spiralia</taxon>
        <taxon>Lophotrochozoa</taxon>
        <taxon>Mollusca</taxon>
        <taxon>Bivalvia</taxon>
        <taxon>Autobranchia</taxon>
        <taxon>Heteroconchia</taxon>
        <taxon>Euheterodonta</taxon>
        <taxon>Imparidentia</taxon>
        <taxon>Neoheterodontei</taxon>
        <taxon>Myida</taxon>
        <taxon>Dreissenoidea</taxon>
        <taxon>Dreissenidae</taxon>
        <taxon>Dreissena</taxon>
    </lineage>
</organism>
<feature type="region of interest" description="Disordered" evidence="5">
    <location>
        <begin position="45"/>
        <end position="153"/>
    </location>
</feature>
<evidence type="ECO:0000256" key="3">
    <source>
        <dbReference type="ARBA" id="ARBA00022833"/>
    </source>
</evidence>
<dbReference type="OrthoDB" id="6058205at2759"/>
<evidence type="ECO:0000256" key="1">
    <source>
        <dbReference type="ARBA" id="ARBA00022723"/>
    </source>
</evidence>
<evidence type="ECO:0000256" key="2">
    <source>
        <dbReference type="ARBA" id="ARBA00022771"/>
    </source>
</evidence>
<dbReference type="PROSITE" id="PS00518">
    <property type="entry name" value="ZF_RING_1"/>
    <property type="match status" value="1"/>
</dbReference>
<name>A0A9D4G465_DREPO</name>
<reference evidence="8" key="1">
    <citation type="journal article" date="2019" name="bioRxiv">
        <title>The Genome of the Zebra Mussel, Dreissena polymorpha: A Resource for Invasive Species Research.</title>
        <authorList>
            <person name="McCartney M.A."/>
            <person name="Auch B."/>
            <person name="Kono T."/>
            <person name="Mallez S."/>
            <person name="Zhang Y."/>
            <person name="Obille A."/>
            <person name="Becker A."/>
            <person name="Abrahante J.E."/>
            <person name="Garbe J."/>
            <person name="Badalamenti J.P."/>
            <person name="Herman A."/>
            <person name="Mangelson H."/>
            <person name="Liachko I."/>
            <person name="Sullivan S."/>
            <person name="Sone E.D."/>
            <person name="Koren S."/>
            <person name="Silverstein K.A.T."/>
            <person name="Beckman K.B."/>
            <person name="Gohl D.M."/>
        </authorList>
    </citation>
    <scope>NUCLEOTIDE SEQUENCE</scope>
    <source>
        <strain evidence="8">Duluth1</strain>
        <tissue evidence="8">Whole animal</tissue>
    </source>
</reference>
<dbReference type="AlphaFoldDB" id="A0A9D4G465"/>